<evidence type="ECO:0000256" key="1">
    <source>
        <dbReference type="ARBA" id="ARBA00004141"/>
    </source>
</evidence>
<evidence type="ECO:0000259" key="6">
    <source>
        <dbReference type="Pfam" id="PF01957"/>
    </source>
</evidence>
<dbReference type="Pfam" id="PF01957">
    <property type="entry name" value="NfeD"/>
    <property type="match status" value="1"/>
</dbReference>
<reference evidence="7 8" key="1">
    <citation type="submission" date="2019-10" db="EMBL/GenBank/DDBJ databases">
        <title>Rubrobacter sp nov SCSIO 52090 isolated from a deep-sea sediment in the South China Sea.</title>
        <authorList>
            <person name="Chen R.W."/>
        </authorList>
    </citation>
    <scope>NUCLEOTIDE SEQUENCE [LARGE SCALE GENOMIC DNA]</scope>
    <source>
        <strain evidence="7 8">SCSIO 52909</strain>
    </source>
</reference>
<dbReference type="EMBL" id="CP045119">
    <property type="protein sequence ID" value="QIN83806.1"/>
    <property type="molecule type" value="Genomic_DNA"/>
</dbReference>
<dbReference type="InterPro" id="IPR012340">
    <property type="entry name" value="NA-bd_OB-fold"/>
</dbReference>
<evidence type="ECO:0000313" key="7">
    <source>
        <dbReference type="EMBL" id="QIN83806.1"/>
    </source>
</evidence>
<dbReference type="KEGG" id="rub:GBA63_15050"/>
<accession>A0A6G8QBE7</accession>
<evidence type="ECO:0000256" key="3">
    <source>
        <dbReference type="ARBA" id="ARBA00022989"/>
    </source>
</evidence>
<dbReference type="PANTHER" id="PTHR33507">
    <property type="entry name" value="INNER MEMBRANE PROTEIN YBBJ"/>
    <property type="match status" value="1"/>
</dbReference>
<keyword evidence="4 5" id="KW-0472">Membrane</keyword>
<dbReference type="InterPro" id="IPR052165">
    <property type="entry name" value="Membrane_assoc_protease"/>
</dbReference>
<evidence type="ECO:0000256" key="2">
    <source>
        <dbReference type="ARBA" id="ARBA00022692"/>
    </source>
</evidence>
<dbReference type="SUPFAM" id="SSF141322">
    <property type="entry name" value="NfeD domain-like"/>
    <property type="match status" value="1"/>
</dbReference>
<feature type="domain" description="NfeD-like C-terminal" evidence="6">
    <location>
        <begin position="90"/>
        <end position="147"/>
    </location>
</feature>
<sequence length="155" mass="15768">MSLDLDVIFWAVLAGLAFVGELLSVSFFLLFFSIGAVAALVMAFAGLGPVAQAVGFVVASVLSMVVLRPALLNRLSLRGGEQYAGHRGITGASAVVTEPIEAGGKGTVRVGSGEFWTARAMYSGGGIGKGAKVRVLGTDGLTALVEPVETEGEGP</sequence>
<dbReference type="RefSeq" id="WP_166177430.1">
    <property type="nucleotide sequence ID" value="NZ_CP045119.1"/>
</dbReference>
<comment type="subcellular location">
    <subcellularLocation>
        <location evidence="1">Membrane</location>
        <topology evidence="1">Multi-pass membrane protein</topology>
    </subcellularLocation>
</comment>
<evidence type="ECO:0000256" key="4">
    <source>
        <dbReference type="ARBA" id="ARBA00023136"/>
    </source>
</evidence>
<proteinExistence type="predicted"/>
<evidence type="ECO:0000313" key="8">
    <source>
        <dbReference type="Proteomes" id="UP000501452"/>
    </source>
</evidence>
<dbReference type="AlphaFoldDB" id="A0A6G8QBE7"/>
<keyword evidence="8" id="KW-1185">Reference proteome</keyword>
<feature type="transmembrane region" description="Helical" evidence="5">
    <location>
        <begin position="38"/>
        <end position="67"/>
    </location>
</feature>
<protein>
    <submittedName>
        <fullName evidence="7">NfeD family protein</fullName>
    </submittedName>
</protein>
<dbReference type="Proteomes" id="UP000501452">
    <property type="component" value="Chromosome"/>
</dbReference>
<dbReference type="Gene3D" id="2.40.50.140">
    <property type="entry name" value="Nucleic acid-binding proteins"/>
    <property type="match status" value="1"/>
</dbReference>
<dbReference type="PANTHER" id="PTHR33507:SF3">
    <property type="entry name" value="INNER MEMBRANE PROTEIN YBBJ"/>
    <property type="match status" value="1"/>
</dbReference>
<dbReference type="InterPro" id="IPR002810">
    <property type="entry name" value="NfeD-like_C"/>
</dbReference>
<dbReference type="GO" id="GO:0005886">
    <property type="term" value="C:plasma membrane"/>
    <property type="evidence" value="ECO:0007669"/>
    <property type="project" value="TreeGrafter"/>
</dbReference>
<keyword evidence="3 5" id="KW-1133">Transmembrane helix</keyword>
<feature type="transmembrane region" description="Helical" evidence="5">
    <location>
        <begin position="7"/>
        <end position="32"/>
    </location>
</feature>
<organism evidence="7 8">
    <name type="scientific">Rubrobacter tropicus</name>
    <dbReference type="NCBI Taxonomy" id="2653851"/>
    <lineage>
        <taxon>Bacteria</taxon>
        <taxon>Bacillati</taxon>
        <taxon>Actinomycetota</taxon>
        <taxon>Rubrobacteria</taxon>
        <taxon>Rubrobacterales</taxon>
        <taxon>Rubrobacteraceae</taxon>
        <taxon>Rubrobacter</taxon>
    </lineage>
</organism>
<name>A0A6G8QBE7_9ACTN</name>
<keyword evidence="2 5" id="KW-0812">Transmembrane</keyword>
<gene>
    <name evidence="7" type="ORF">GBA63_15050</name>
</gene>
<evidence type="ECO:0000256" key="5">
    <source>
        <dbReference type="SAM" id="Phobius"/>
    </source>
</evidence>